<dbReference type="CDD" id="cd04301">
    <property type="entry name" value="NAT_SF"/>
    <property type="match status" value="1"/>
</dbReference>
<dbReference type="EMBL" id="OU015566">
    <property type="protein sequence ID" value="CAG5107564.1"/>
    <property type="molecule type" value="Genomic_DNA"/>
</dbReference>
<keyword evidence="1" id="KW-0808">Transferase</keyword>
<dbReference type="PANTHER" id="PTHR13947">
    <property type="entry name" value="GNAT FAMILY N-ACETYLTRANSFERASE"/>
    <property type="match status" value="1"/>
</dbReference>
<reference evidence="3 4" key="1">
    <citation type="submission" date="2021-04" db="EMBL/GenBank/DDBJ databases">
        <authorList>
            <person name="Bliznina A."/>
        </authorList>
    </citation>
    <scope>NUCLEOTIDE SEQUENCE [LARGE SCALE GENOMIC DNA]</scope>
</reference>
<dbReference type="Proteomes" id="UP001158576">
    <property type="component" value="Chromosome 1"/>
</dbReference>
<proteinExistence type="predicted"/>
<organism evidence="3 4">
    <name type="scientific">Oikopleura dioica</name>
    <name type="common">Tunicate</name>
    <dbReference type="NCBI Taxonomy" id="34765"/>
    <lineage>
        <taxon>Eukaryota</taxon>
        <taxon>Metazoa</taxon>
        <taxon>Chordata</taxon>
        <taxon>Tunicata</taxon>
        <taxon>Appendicularia</taxon>
        <taxon>Copelata</taxon>
        <taxon>Oikopleuridae</taxon>
        <taxon>Oikopleura</taxon>
    </lineage>
</organism>
<dbReference type="Pfam" id="PF00583">
    <property type="entry name" value="Acetyltransf_1"/>
    <property type="match status" value="1"/>
</dbReference>
<name>A0ABN7SZD2_OIKDI</name>
<sequence>MIETSNNDYVKSRTDMLEIKKRYGKNFFVAEGENNEILGTVGFLDKPEITHFKGVKIENKSWEMFSMCVKHSARRLGIAQKMLSDLERRAKEEGIKLIVFEATTPQYPAIKFYKKCGYDWELHPFPTIGRTRFLEKQFFDFFIWFSRMKLIRFYKEL</sequence>
<gene>
    <name evidence="3" type="ORF">OKIOD_LOCUS12153</name>
</gene>
<evidence type="ECO:0000256" key="1">
    <source>
        <dbReference type="ARBA" id="ARBA00022679"/>
    </source>
</evidence>
<evidence type="ECO:0000259" key="2">
    <source>
        <dbReference type="PROSITE" id="PS51186"/>
    </source>
</evidence>
<evidence type="ECO:0000313" key="4">
    <source>
        <dbReference type="Proteomes" id="UP001158576"/>
    </source>
</evidence>
<dbReference type="InterPro" id="IPR000182">
    <property type="entry name" value="GNAT_dom"/>
</dbReference>
<dbReference type="InterPro" id="IPR050769">
    <property type="entry name" value="NAT_camello-type"/>
</dbReference>
<dbReference type="PROSITE" id="PS51186">
    <property type="entry name" value="GNAT"/>
    <property type="match status" value="1"/>
</dbReference>
<protein>
    <submittedName>
        <fullName evidence="3">Oidioi.mRNA.OKI2018_I69.chr1.g3388.t1.cds</fullName>
    </submittedName>
</protein>
<accession>A0ABN7SZD2</accession>
<feature type="domain" description="N-acetyltransferase" evidence="2">
    <location>
        <begin position="1"/>
        <end position="140"/>
    </location>
</feature>
<keyword evidence="4" id="KW-1185">Reference proteome</keyword>
<dbReference type="PANTHER" id="PTHR13947:SF58">
    <property type="entry name" value="8B (PUTATIVE,_PSEUDO-RELATED"/>
    <property type="match status" value="1"/>
</dbReference>
<dbReference type="InterPro" id="IPR016181">
    <property type="entry name" value="Acyl_CoA_acyltransferase"/>
</dbReference>
<dbReference type="Gene3D" id="3.40.630.30">
    <property type="match status" value="1"/>
</dbReference>
<evidence type="ECO:0000313" key="3">
    <source>
        <dbReference type="EMBL" id="CAG5107564.1"/>
    </source>
</evidence>
<dbReference type="SUPFAM" id="SSF55729">
    <property type="entry name" value="Acyl-CoA N-acyltransferases (Nat)"/>
    <property type="match status" value="1"/>
</dbReference>